<sequence>MKRGWYVRGQPRSLPQPLSAHWEERSLLQQNSAPMAQVYLGHECTKASRTSSTITTEESSLYLLDNEERNQF</sequence>
<gene>
    <name evidence="1" type="ORF">Pmani_001321</name>
</gene>
<name>A0AAE1QKX4_9EUCA</name>
<dbReference type="EMBL" id="JAWZYT010000092">
    <property type="protein sequence ID" value="KAK4328199.1"/>
    <property type="molecule type" value="Genomic_DNA"/>
</dbReference>
<comment type="caution">
    <text evidence="1">The sequence shown here is derived from an EMBL/GenBank/DDBJ whole genome shotgun (WGS) entry which is preliminary data.</text>
</comment>
<accession>A0AAE1QKX4</accession>
<dbReference type="Proteomes" id="UP001292094">
    <property type="component" value="Unassembled WGS sequence"/>
</dbReference>
<reference evidence="1" key="1">
    <citation type="submission" date="2023-11" db="EMBL/GenBank/DDBJ databases">
        <title>Genome assemblies of two species of porcelain crab, Petrolisthes cinctipes and Petrolisthes manimaculis (Anomura: Porcellanidae).</title>
        <authorList>
            <person name="Angst P."/>
        </authorList>
    </citation>
    <scope>NUCLEOTIDE SEQUENCE</scope>
    <source>
        <strain evidence="1">PB745_02</strain>
        <tissue evidence="1">Gill</tissue>
    </source>
</reference>
<keyword evidence="2" id="KW-1185">Reference proteome</keyword>
<evidence type="ECO:0000313" key="1">
    <source>
        <dbReference type="EMBL" id="KAK4328199.1"/>
    </source>
</evidence>
<dbReference type="AlphaFoldDB" id="A0AAE1QKX4"/>
<proteinExistence type="predicted"/>
<protein>
    <submittedName>
        <fullName evidence="1">Uncharacterized protein</fullName>
    </submittedName>
</protein>
<organism evidence="1 2">
    <name type="scientific">Petrolisthes manimaculis</name>
    <dbReference type="NCBI Taxonomy" id="1843537"/>
    <lineage>
        <taxon>Eukaryota</taxon>
        <taxon>Metazoa</taxon>
        <taxon>Ecdysozoa</taxon>
        <taxon>Arthropoda</taxon>
        <taxon>Crustacea</taxon>
        <taxon>Multicrustacea</taxon>
        <taxon>Malacostraca</taxon>
        <taxon>Eumalacostraca</taxon>
        <taxon>Eucarida</taxon>
        <taxon>Decapoda</taxon>
        <taxon>Pleocyemata</taxon>
        <taxon>Anomura</taxon>
        <taxon>Galatheoidea</taxon>
        <taxon>Porcellanidae</taxon>
        <taxon>Petrolisthes</taxon>
    </lineage>
</organism>
<evidence type="ECO:0000313" key="2">
    <source>
        <dbReference type="Proteomes" id="UP001292094"/>
    </source>
</evidence>